<gene>
    <name evidence="2" type="ORF">ACIA8P_12630</name>
</gene>
<feature type="compositionally biased region" description="Low complexity" evidence="1">
    <location>
        <begin position="233"/>
        <end position="245"/>
    </location>
</feature>
<protein>
    <submittedName>
        <fullName evidence="2">Uncharacterized protein</fullName>
    </submittedName>
</protein>
<feature type="compositionally biased region" description="Basic and acidic residues" evidence="1">
    <location>
        <begin position="200"/>
        <end position="215"/>
    </location>
</feature>
<evidence type="ECO:0000256" key="1">
    <source>
        <dbReference type="SAM" id="MobiDB-lite"/>
    </source>
</evidence>
<sequence length="314" mass="34091">MQRRHGRGSAGHGVEAEAALDELYTTAPPGFVARREELAAAARAAGRPEDARLIHAARRPTLAAWAANLLLRSRPQESGRFLELGQALRGAYRTLDSDGIRKLSEQSRSVVSALSRQAAQLARDAGHPLSHTAQQDVETTLRAVLADREAAGQWATGRLEGALIPPSAFPSSAAPAGGAAHKPSRSTSPSPPSSSRARARAKDEAAERRRRRQEDIAEAEEAAKAAQRRLSDQRAAQADADAGLRQARDRHEQVRRQVIAAERQLDQAREELQRAEREQREAEDRRRAAADALAQAEQTARVAAQKVTRLGSLR</sequence>
<feature type="region of interest" description="Disordered" evidence="1">
    <location>
        <begin position="269"/>
        <end position="293"/>
    </location>
</feature>
<reference evidence="2 3" key="1">
    <citation type="submission" date="2024-10" db="EMBL/GenBank/DDBJ databases">
        <title>The Natural Products Discovery Center: Release of the First 8490 Sequenced Strains for Exploring Actinobacteria Biosynthetic Diversity.</title>
        <authorList>
            <person name="Kalkreuter E."/>
            <person name="Kautsar S.A."/>
            <person name="Yang D."/>
            <person name="Bader C.D."/>
            <person name="Teijaro C.N."/>
            <person name="Fluegel L."/>
            <person name="Davis C.M."/>
            <person name="Simpson J.R."/>
            <person name="Lauterbach L."/>
            <person name="Steele A.D."/>
            <person name="Gui C."/>
            <person name="Meng S."/>
            <person name="Li G."/>
            <person name="Viehrig K."/>
            <person name="Ye F."/>
            <person name="Su P."/>
            <person name="Kiefer A.F."/>
            <person name="Nichols A."/>
            <person name="Cepeda A.J."/>
            <person name="Yan W."/>
            <person name="Fan B."/>
            <person name="Jiang Y."/>
            <person name="Adhikari A."/>
            <person name="Zheng C.-J."/>
            <person name="Schuster L."/>
            <person name="Cowan T.M."/>
            <person name="Smanski M.J."/>
            <person name="Chevrette M.G."/>
            <person name="De Carvalho L.P.S."/>
            <person name="Shen B."/>
        </authorList>
    </citation>
    <scope>NUCLEOTIDE SEQUENCE [LARGE SCALE GENOMIC DNA]</scope>
    <source>
        <strain evidence="2 3">NPDC051599</strain>
    </source>
</reference>
<feature type="compositionally biased region" description="Low complexity" evidence="1">
    <location>
        <begin position="166"/>
        <end position="196"/>
    </location>
</feature>
<accession>A0ABW7XZG9</accession>
<comment type="caution">
    <text evidence="2">The sequence shown here is derived from an EMBL/GenBank/DDBJ whole genome shotgun (WGS) entry which is preliminary data.</text>
</comment>
<dbReference type="EMBL" id="JBITDC010000004">
    <property type="protein sequence ID" value="MFI5675501.1"/>
    <property type="molecule type" value="Genomic_DNA"/>
</dbReference>
<proteinExistence type="predicted"/>
<dbReference type="Proteomes" id="UP001612415">
    <property type="component" value="Unassembled WGS sequence"/>
</dbReference>
<evidence type="ECO:0000313" key="3">
    <source>
        <dbReference type="Proteomes" id="UP001612415"/>
    </source>
</evidence>
<feature type="compositionally biased region" description="Basic and acidic residues" evidence="1">
    <location>
        <begin position="269"/>
        <end position="289"/>
    </location>
</feature>
<organism evidence="2 3">
    <name type="scientific">Streptomyces cellulosae</name>
    <dbReference type="NCBI Taxonomy" id="1968"/>
    <lineage>
        <taxon>Bacteria</taxon>
        <taxon>Bacillati</taxon>
        <taxon>Actinomycetota</taxon>
        <taxon>Actinomycetes</taxon>
        <taxon>Kitasatosporales</taxon>
        <taxon>Streptomycetaceae</taxon>
        <taxon>Streptomyces</taxon>
    </lineage>
</organism>
<evidence type="ECO:0000313" key="2">
    <source>
        <dbReference type="EMBL" id="MFI5675501.1"/>
    </source>
</evidence>
<keyword evidence="3" id="KW-1185">Reference proteome</keyword>
<name>A0ABW7XZG9_STRCE</name>
<dbReference type="RefSeq" id="WP_398656294.1">
    <property type="nucleotide sequence ID" value="NZ_JBITDC010000004.1"/>
</dbReference>
<feature type="region of interest" description="Disordered" evidence="1">
    <location>
        <begin position="166"/>
        <end position="249"/>
    </location>
</feature>